<dbReference type="InterPro" id="IPR052088">
    <property type="entry name" value="E3_ubiquitin-ligase_SINA"/>
</dbReference>
<keyword evidence="3" id="KW-0862">Zinc</keyword>
<dbReference type="Gramene" id="TraesLDM3B03G01550380.1">
    <property type="protein sequence ID" value="TraesLDM3B03G01550380.1"/>
    <property type="gene ID" value="TraesLDM3B03G01550380"/>
</dbReference>
<keyword evidence="8" id="KW-1185">Reference proteome</keyword>
<reference evidence="7" key="1">
    <citation type="submission" date="2018-08" db="EMBL/GenBank/DDBJ databases">
        <authorList>
            <person name="Rossello M."/>
        </authorList>
    </citation>
    <scope>NUCLEOTIDE SEQUENCE [LARGE SCALE GENOMIC DNA]</scope>
    <source>
        <strain evidence="7">cv. Chinese Spring</strain>
    </source>
</reference>
<dbReference type="Proteomes" id="UP000019116">
    <property type="component" value="Chromosome 3B"/>
</dbReference>
<dbReference type="Gramene" id="TraesCS3B02G050900.1">
    <property type="protein sequence ID" value="TraesCS3B02G050900.1"/>
    <property type="gene ID" value="TraesCS3B02G050900"/>
</dbReference>
<evidence type="ECO:0000256" key="1">
    <source>
        <dbReference type="ARBA" id="ARBA00022723"/>
    </source>
</evidence>
<dbReference type="GO" id="GO:0061630">
    <property type="term" value="F:ubiquitin protein ligase activity"/>
    <property type="evidence" value="ECO:0000318"/>
    <property type="project" value="GO_Central"/>
</dbReference>
<keyword evidence="1" id="KW-0479">Metal-binding</keyword>
<dbReference type="ExpressionAtlas" id="A0A077RS17">
    <property type="expression patterns" value="baseline and differential"/>
</dbReference>
<dbReference type="Gene3D" id="3.30.40.10">
    <property type="entry name" value="Zinc/RING finger domain, C3HC4 (zinc finger)"/>
    <property type="match status" value="1"/>
</dbReference>
<name>A0A077RS17_WHEAT</name>
<protein>
    <submittedName>
        <fullName evidence="7">E3 ubiquitin-protein ligase</fullName>
    </submittedName>
</protein>
<keyword evidence="2 4" id="KW-0863">Zinc-finger</keyword>
<dbReference type="PANTHER" id="PTHR10315">
    <property type="entry name" value="E3 UBIQUITIN PROTEIN LIGASE SIAH"/>
    <property type="match status" value="1"/>
</dbReference>
<proteinExistence type="predicted"/>
<accession>A0A077RS17</accession>
<dbReference type="OrthoDB" id="4788989at2759"/>
<evidence type="ECO:0000313" key="7">
    <source>
        <dbReference type="EnsemblPlants" id="TraesCS3B02G050900.1"/>
    </source>
</evidence>
<sequence length="292" mass="31783">MEAEGEIGVSGRKRTRGEGSGGGGGEQMVSVGSNCGVIELDALDCSVCYDHLRPPVFQSEEIGIFITPPDFPLPRTGVLWGNLLNKDKCHVCSITGGYNRCIAVEQILESVRAPCSNTKYGCTVKMHYHELKDHEKSCPRAPCFCPEAGCGFAGSTGVLLRHFTDDHGWPSTEFKFGRDSVLQIQEGMHVLHSREGGRLFLVKFTPVPPFGNAASILRVHPHALVGERKFRCQVGYNCDTIGWHQYSNLHPRSTNLSNGLPVDDGSYSLVVPAVPAYLPAANSIKITISRVS</sequence>
<dbReference type="SUPFAM" id="SSF49599">
    <property type="entry name" value="TRAF domain-like"/>
    <property type="match status" value="1"/>
</dbReference>
<reference evidence="7" key="2">
    <citation type="submission" date="2018-10" db="UniProtKB">
        <authorList>
            <consortium name="EnsemblPlants"/>
        </authorList>
    </citation>
    <scope>IDENTIFICATION</scope>
</reference>
<evidence type="ECO:0000256" key="2">
    <source>
        <dbReference type="ARBA" id="ARBA00022771"/>
    </source>
</evidence>
<feature type="region of interest" description="Disordered" evidence="5">
    <location>
        <begin position="1"/>
        <end position="27"/>
    </location>
</feature>
<dbReference type="Gramene" id="TraesCS3B03G0112000.1">
    <property type="protein sequence ID" value="TraesCS3B03G0112000.1.CDS"/>
    <property type="gene ID" value="TraesCS3B03G0112000"/>
</dbReference>
<dbReference type="STRING" id="4565.A0A077RS17"/>
<dbReference type="EnsemblPlants" id="TraesCS3B02G050900.1">
    <property type="protein sequence ID" value="TraesCS3B02G050900.1"/>
    <property type="gene ID" value="TraesCS3B02G050900"/>
</dbReference>
<dbReference type="Gramene" id="TraesCLE_scaffold_001216_01G001200.1">
    <property type="protein sequence ID" value="TraesCLE_scaffold_001216_01G001200.1"/>
    <property type="gene ID" value="TraesCLE_scaffold_001216_01G001200"/>
</dbReference>
<dbReference type="InterPro" id="IPR013010">
    <property type="entry name" value="Znf_SIAH"/>
</dbReference>
<dbReference type="PANTHER" id="PTHR10315:SF124">
    <property type="entry name" value="RING-TYPE E3 UBIQUITIN TRANSFERASE"/>
    <property type="match status" value="1"/>
</dbReference>
<dbReference type="Pfam" id="PF21361">
    <property type="entry name" value="Sina_ZnF"/>
    <property type="match status" value="1"/>
</dbReference>
<evidence type="ECO:0000313" key="8">
    <source>
        <dbReference type="Proteomes" id="UP000019116"/>
    </source>
</evidence>
<dbReference type="AlphaFoldDB" id="A0A077RS17"/>
<dbReference type="GO" id="GO:0005737">
    <property type="term" value="C:cytoplasm"/>
    <property type="evidence" value="ECO:0000318"/>
    <property type="project" value="GO_Central"/>
</dbReference>
<feature type="domain" description="SIAH-type" evidence="6">
    <location>
        <begin position="110"/>
        <end position="168"/>
    </location>
</feature>
<dbReference type="Gramene" id="TraesWEE_scaffold_127587_01G000100.1">
    <property type="protein sequence ID" value="TraesWEE_scaffold_127587_01G000100.1"/>
    <property type="gene ID" value="TraesWEE_scaffold_127587_01G000100"/>
</dbReference>
<dbReference type="InterPro" id="IPR013083">
    <property type="entry name" value="Znf_RING/FYVE/PHD"/>
</dbReference>
<dbReference type="GO" id="GO:0008270">
    <property type="term" value="F:zinc ion binding"/>
    <property type="evidence" value="ECO:0007669"/>
    <property type="project" value="UniProtKB-KW"/>
</dbReference>
<dbReference type="OMA" id="RCIAVEQ"/>
<dbReference type="HOGENOM" id="CLU_040603_3_1_1"/>
<dbReference type="UniPathway" id="UPA00143"/>
<dbReference type="GO" id="GO:0016567">
    <property type="term" value="P:protein ubiquitination"/>
    <property type="evidence" value="ECO:0007669"/>
    <property type="project" value="UniProtKB-UniPathway"/>
</dbReference>
<evidence type="ECO:0000259" key="6">
    <source>
        <dbReference type="PROSITE" id="PS51081"/>
    </source>
</evidence>
<evidence type="ECO:0000256" key="5">
    <source>
        <dbReference type="SAM" id="MobiDB-lite"/>
    </source>
</evidence>
<dbReference type="Gramene" id="TraesNOR3B03G01571030.1">
    <property type="protein sequence ID" value="TraesNOR3B03G01571030.1"/>
    <property type="gene ID" value="TraesNOR3B03G01571030"/>
</dbReference>
<dbReference type="Gramene" id="TraesCAD_scaffold_061681_01G000100.1">
    <property type="protein sequence ID" value="TraesCAD_scaffold_061681_01G000100.1"/>
    <property type="gene ID" value="TraesCAD_scaffold_061681_01G000100"/>
</dbReference>
<dbReference type="PROSITE" id="PS51081">
    <property type="entry name" value="ZF_SIAH"/>
    <property type="match status" value="1"/>
</dbReference>
<evidence type="ECO:0000256" key="4">
    <source>
        <dbReference type="PROSITE-ProRule" id="PRU00455"/>
    </source>
</evidence>
<evidence type="ECO:0000256" key="3">
    <source>
        <dbReference type="ARBA" id="ARBA00022833"/>
    </source>
</evidence>
<organism evidence="7">
    <name type="scientific">Triticum aestivum</name>
    <name type="common">Wheat</name>
    <dbReference type="NCBI Taxonomy" id="4565"/>
    <lineage>
        <taxon>Eukaryota</taxon>
        <taxon>Viridiplantae</taxon>
        <taxon>Streptophyta</taxon>
        <taxon>Embryophyta</taxon>
        <taxon>Tracheophyta</taxon>
        <taxon>Spermatophyta</taxon>
        <taxon>Magnoliopsida</taxon>
        <taxon>Liliopsida</taxon>
        <taxon>Poales</taxon>
        <taxon>Poaceae</taxon>
        <taxon>BOP clade</taxon>
        <taxon>Pooideae</taxon>
        <taxon>Triticodae</taxon>
        <taxon>Triticeae</taxon>
        <taxon>Triticinae</taxon>
        <taxon>Triticum</taxon>
    </lineage>
</organism>